<feature type="transmembrane region" description="Helical" evidence="1">
    <location>
        <begin position="40"/>
        <end position="63"/>
    </location>
</feature>
<gene>
    <name evidence="2" type="ORF">ACFFF6_11865</name>
</gene>
<dbReference type="PANTHER" id="PTHR34989:SF1">
    <property type="entry name" value="PROTEIN HDED"/>
    <property type="match status" value="1"/>
</dbReference>
<feature type="transmembrane region" description="Helical" evidence="1">
    <location>
        <begin position="12"/>
        <end position="34"/>
    </location>
</feature>
<name>A0ABV6RFL2_9MICO</name>
<organism evidence="2 3">
    <name type="scientific">Brachybacterium hainanense</name>
    <dbReference type="NCBI Taxonomy" id="1541174"/>
    <lineage>
        <taxon>Bacteria</taxon>
        <taxon>Bacillati</taxon>
        <taxon>Actinomycetota</taxon>
        <taxon>Actinomycetes</taxon>
        <taxon>Micrococcales</taxon>
        <taxon>Dermabacteraceae</taxon>
        <taxon>Brachybacterium</taxon>
    </lineage>
</organism>
<feature type="transmembrane region" description="Helical" evidence="1">
    <location>
        <begin position="97"/>
        <end position="123"/>
    </location>
</feature>
<dbReference type="EMBL" id="JBHLSV010000013">
    <property type="protein sequence ID" value="MFC0674653.1"/>
    <property type="molecule type" value="Genomic_DNA"/>
</dbReference>
<feature type="transmembrane region" description="Helical" evidence="1">
    <location>
        <begin position="70"/>
        <end position="91"/>
    </location>
</feature>
<dbReference type="PANTHER" id="PTHR34989">
    <property type="entry name" value="PROTEIN HDED"/>
    <property type="match status" value="1"/>
</dbReference>
<keyword evidence="1" id="KW-0812">Transmembrane</keyword>
<dbReference type="InterPro" id="IPR052712">
    <property type="entry name" value="Acid_resist_chaperone_HdeD"/>
</dbReference>
<feature type="transmembrane region" description="Helical" evidence="1">
    <location>
        <begin position="130"/>
        <end position="152"/>
    </location>
</feature>
<dbReference type="Proteomes" id="UP001589793">
    <property type="component" value="Unassembled WGS sequence"/>
</dbReference>
<accession>A0ABV6RFL2</accession>
<dbReference type="InterPro" id="IPR005325">
    <property type="entry name" value="DUF308_memb"/>
</dbReference>
<protein>
    <submittedName>
        <fullName evidence="2">DUF308 domain-containing protein</fullName>
    </submittedName>
</protein>
<comment type="caution">
    <text evidence="2">The sequence shown here is derived from an EMBL/GenBank/DDBJ whole genome shotgun (WGS) entry which is preliminary data.</text>
</comment>
<evidence type="ECO:0000313" key="3">
    <source>
        <dbReference type="Proteomes" id="UP001589793"/>
    </source>
</evidence>
<evidence type="ECO:0000313" key="2">
    <source>
        <dbReference type="EMBL" id="MFC0674653.1"/>
    </source>
</evidence>
<sequence>MTATDPKAPLRGARLALLIAGIAGIVAGIVILAWPTKAAVAVAAIIAGYAIFSGLTYIVMGVLSRSFETIGKIGHIALGVLYVAAGIFALVEIQASAAFLAIFVSIAIGLTWIIEGVVALFTLRIREAKLFTIVFAVVSILGGLILVTSPLWSALLLWWLLGVALLALGALNVMRAALGRTSW</sequence>
<reference evidence="2 3" key="1">
    <citation type="submission" date="2024-09" db="EMBL/GenBank/DDBJ databases">
        <authorList>
            <person name="Sun Q."/>
            <person name="Mori K."/>
        </authorList>
    </citation>
    <scope>NUCLEOTIDE SEQUENCE [LARGE SCALE GENOMIC DNA]</scope>
    <source>
        <strain evidence="2 3">CICC 10874</strain>
    </source>
</reference>
<keyword evidence="1" id="KW-0472">Membrane</keyword>
<keyword evidence="1" id="KW-1133">Transmembrane helix</keyword>
<feature type="transmembrane region" description="Helical" evidence="1">
    <location>
        <begin position="158"/>
        <end position="178"/>
    </location>
</feature>
<keyword evidence="3" id="KW-1185">Reference proteome</keyword>
<dbReference type="RefSeq" id="WP_376980947.1">
    <property type="nucleotide sequence ID" value="NZ_JBHLSV010000013.1"/>
</dbReference>
<evidence type="ECO:0000256" key="1">
    <source>
        <dbReference type="SAM" id="Phobius"/>
    </source>
</evidence>
<dbReference type="Pfam" id="PF03729">
    <property type="entry name" value="DUF308"/>
    <property type="match status" value="1"/>
</dbReference>
<proteinExistence type="predicted"/>